<keyword evidence="1" id="KW-0175">Coiled coil</keyword>
<evidence type="ECO:0000256" key="1">
    <source>
        <dbReference type="SAM" id="Coils"/>
    </source>
</evidence>
<keyword evidence="2" id="KW-0472">Membrane</keyword>
<keyword evidence="4" id="KW-1185">Reference proteome</keyword>
<dbReference type="OrthoDB" id="10553094at2759"/>
<protein>
    <submittedName>
        <fullName evidence="3">Uncharacterized protein</fullName>
    </submittedName>
</protein>
<feature type="transmembrane region" description="Helical" evidence="2">
    <location>
        <begin position="80"/>
        <end position="101"/>
    </location>
</feature>
<comment type="caution">
    <text evidence="3">The sequence shown here is derived from an EMBL/GenBank/DDBJ whole genome shotgun (WGS) entry which is preliminary data.</text>
</comment>
<evidence type="ECO:0000313" key="4">
    <source>
        <dbReference type="Proteomes" id="UP000613740"/>
    </source>
</evidence>
<accession>A0A835WFK2</accession>
<proteinExistence type="predicted"/>
<evidence type="ECO:0000313" key="3">
    <source>
        <dbReference type="EMBL" id="KAG2446433.1"/>
    </source>
</evidence>
<organism evidence="3 4">
    <name type="scientific">Chlamydomonas schloesseri</name>
    <dbReference type="NCBI Taxonomy" id="2026947"/>
    <lineage>
        <taxon>Eukaryota</taxon>
        <taxon>Viridiplantae</taxon>
        <taxon>Chlorophyta</taxon>
        <taxon>core chlorophytes</taxon>
        <taxon>Chlorophyceae</taxon>
        <taxon>CS clade</taxon>
        <taxon>Chlamydomonadales</taxon>
        <taxon>Chlamydomonadaceae</taxon>
        <taxon>Chlamydomonas</taxon>
    </lineage>
</organism>
<name>A0A835WFK2_9CHLO</name>
<sequence>MFAAQRPRVAFTGLRASQRMPVAMVMPRRMPSRLRAAASAAELQPDEAALLQLDKSELVRRLKEQQAQVDAVMRTSRRWAVAYCVVGLLAFLAVMLGMAAAPAEWGLVPPVKAIF</sequence>
<evidence type="ECO:0000256" key="2">
    <source>
        <dbReference type="SAM" id="Phobius"/>
    </source>
</evidence>
<dbReference type="EMBL" id="JAEHOD010000026">
    <property type="protein sequence ID" value="KAG2446433.1"/>
    <property type="molecule type" value="Genomic_DNA"/>
</dbReference>
<keyword evidence="2" id="KW-0812">Transmembrane</keyword>
<reference evidence="3" key="1">
    <citation type="journal article" date="2020" name="bioRxiv">
        <title>Comparative genomics of Chlamydomonas.</title>
        <authorList>
            <person name="Craig R.J."/>
            <person name="Hasan A.R."/>
            <person name="Ness R.W."/>
            <person name="Keightley P.D."/>
        </authorList>
    </citation>
    <scope>NUCLEOTIDE SEQUENCE</scope>
    <source>
        <strain evidence="3">CCAP 11/173</strain>
    </source>
</reference>
<keyword evidence="2" id="KW-1133">Transmembrane helix</keyword>
<dbReference type="AlphaFoldDB" id="A0A835WFK2"/>
<dbReference type="Proteomes" id="UP000613740">
    <property type="component" value="Unassembled WGS sequence"/>
</dbReference>
<feature type="coiled-coil region" evidence="1">
    <location>
        <begin position="48"/>
        <end position="75"/>
    </location>
</feature>
<gene>
    <name evidence="3" type="ORF">HYH02_008425</name>
</gene>